<name>A0A0E9QUW6_ANGAN</name>
<evidence type="ECO:0000313" key="1">
    <source>
        <dbReference type="EMBL" id="JAH20065.1"/>
    </source>
</evidence>
<dbReference type="EMBL" id="GBXM01088512">
    <property type="protein sequence ID" value="JAH20065.1"/>
    <property type="molecule type" value="Transcribed_RNA"/>
</dbReference>
<sequence>MVFCCLPFLGKHAHSATKKRRHVILPLAYCETECVLYS</sequence>
<accession>A0A0E9QUW6</accession>
<proteinExistence type="predicted"/>
<reference evidence="1" key="2">
    <citation type="journal article" date="2015" name="Fish Shellfish Immunol.">
        <title>Early steps in the European eel (Anguilla anguilla)-Vibrio vulnificus interaction in the gills: Role of the RtxA13 toxin.</title>
        <authorList>
            <person name="Callol A."/>
            <person name="Pajuelo D."/>
            <person name="Ebbesson L."/>
            <person name="Teles M."/>
            <person name="MacKenzie S."/>
            <person name="Amaro C."/>
        </authorList>
    </citation>
    <scope>NUCLEOTIDE SEQUENCE</scope>
</reference>
<protein>
    <submittedName>
        <fullName evidence="1">Uncharacterized protein</fullName>
    </submittedName>
</protein>
<reference evidence="1" key="1">
    <citation type="submission" date="2014-11" db="EMBL/GenBank/DDBJ databases">
        <authorList>
            <person name="Amaro Gonzalez C."/>
        </authorList>
    </citation>
    <scope>NUCLEOTIDE SEQUENCE</scope>
</reference>
<organism evidence="1">
    <name type="scientific">Anguilla anguilla</name>
    <name type="common">European freshwater eel</name>
    <name type="synonym">Muraena anguilla</name>
    <dbReference type="NCBI Taxonomy" id="7936"/>
    <lineage>
        <taxon>Eukaryota</taxon>
        <taxon>Metazoa</taxon>
        <taxon>Chordata</taxon>
        <taxon>Craniata</taxon>
        <taxon>Vertebrata</taxon>
        <taxon>Euteleostomi</taxon>
        <taxon>Actinopterygii</taxon>
        <taxon>Neopterygii</taxon>
        <taxon>Teleostei</taxon>
        <taxon>Anguilliformes</taxon>
        <taxon>Anguillidae</taxon>
        <taxon>Anguilla</taxon>
    </lineage>
</organism>
<dbReference type="AlphaFoldDB" id="A0A0E9QUW6"/>